<feature type="region of interest" description="Disordered" evidence="1">
    <location>
        <begin position="39"/>
        <end position="90"/>
    </location>
</feature>
<evidence type="ECO:0000313" key="2">
    <source>
        <dbReference type="EMBL" id="KAH9638385.1"/>
    </source>
</evidence>
<organism evidence="2 3">
    <name type="scientific">Spodoptera exigua</name>
    <name type="common">Beet armyworm</name>
    <name type="synonym">Noctua fulgens</name>
    <dbReference type="NCBI Taxonomy" id="7107"/>
    <lineage>
        <taxon>Eukaryota</taxon>
        <taxon>Metazoa</taxon>
        <taxon>Ecdysozoa</taxon>
        <taxon>Arthropoda</taxon>
        <taxon>Hexapoda</taxon>
        <taxon>Insecta</taxon>
        <taxon>Pterygota</taxon>
        <taxon>Neoptera</taxon>
        <taxon>Endopterygota</taxon>
        <taxon>Lepidoptera</taxon>
        <taxon>Glossata</taxon>
        <taxon>Ditrysia</taxon>
        <taxon>Noctuoidea</taxon>
        <taxon>Noctuidae</taxon>
        <taxon>Amphipyrinae</taxon>
        <taxon>Spodoptera</taxon>
    </lineage>
</organism>
<proteinExistence type="predicted"/>
<reference evidence="2" key="1">
    <citation type="journal article" date="2021" name="G3 (Bethesda)">
        <title>Genome and transcriptome analysis of the beet armyworm Spodoptera exigua reveals targets for pest control. .</title>
        <authorList>
            <person name="Simon S."/>
            <person name="Breeschoten T."/>
            <person name="Jansen H.J."/>
            <person name="Dirks R.P."/>
            <person name="Schranz M.E."/>
            <person name="Ros V.I.D."/>
        </authorList>
    </citation>
    <scope>NUCLEOTIDE SEQUENCE</scope>
    <source>
        <strain evidence="2">TB_SE_WUR_2020</strain>
    </source>
</reference>
<dbReference type="EMBL" id="JACEFF010000400">
    <property type="protein sequence ID" value="KAH9638385.1"/>
    <property type="molecule type" value="Genomic_DNA"/>
</dbReference>
<protein>
    <submittedName>
        <fullName evidence="2">Uncharacterized protein</fullName>
    </submittedName>
</protein>
<dbReference type="AlphaFoldDB" id="A0A922ML12"/>
<comment type="caution">
    <text evidence="2">The sequence shown here is derived from an EMBL/GenBank/DDBJ whole genome shotgun (WGS) entry which is preliminary data.</text>
</comment>
<name>A0A922ML12_SPOEX</name>
<feature type="compositionally biased region" description="Basic residues" evidence="1">
    <location>
        <begin position="62"/>
        <end position="73"/>
    </location>
</feature>
<sequence>MVVQEDCEKPVEVALIRKPLVEPKSYVIVKNHVRELINTMESTSTKRKSKKKTTQSIQNDRKIKRKSNKKHTNNKNTSSKTMSLDDQEGETTEIIDKNDLEELKTVYKKCKDVIDKIETKYGHLLNLNSEAGQSSLKKRKLNSEESTDCECDCKLSKKIVFDDDGKQVAVDRIPDKHICAKKVKGCSEMQTKTKGIAIEYTDSDIQLPDTLPELAIMMQNQDMAKTLRNKIVYKMRTLKQDYVNDIRFNKQAIIEKLKTNPDEVLAFKGTNLSTIKGYL</sequence>
<evidence type="ECO:0000313" key="3">
    <source>
        <dbReference type="Proteomes" id="UP000814243"/>
    </source>
</evidence>
<accession>A0A922ML12</accession>
<gene>
    <name evidence="2" type="ORF">HF086_004187</name>
</gene>
<evidence type="ECO:0000256" key="1">
    <source>
        <dbReference type="SAM" id="MobiDB-lite"/>
    </source>
</evidence>
<dbReference type="Proteomes" id="UP000814243">
    <property type="component" value="Unassembled WGS sequence"/>
</dbReference>